<dbReference type="EMBL" id="JACCBN010000001">
    <property type="protein sequence ID" value="NYD36113.1"/>
    <property type="molecule type" value="Genomic_DNA"/>
</dbReference>
<feature type="compositionally biased region" description="Pro residues" evidence="1">
    <location>
        <begin position="26"/>
        <end position="37"/>
    </location>
</feature>
<organism evidence="3 4">
    <name type="scientific">Actinomycetospora corticicola</name>
    <dbReference type="NCBI Taxonomy" id="663602"/>
    <lineage>
        <taxon>Bacteria</taxon>
        <taxon>Bacillati</taxon>
        <taxon>Actinomycetota</taxon>
        <taxon>Actinomycetes</taxon>
        <taxon>Pseudonocardiales</taxon>
        <taxon>Pseudonocardiaceae</taxon>
        <taxon>Actinomycetospora</taxon>
    </lineage>
</organism>
<feature type="transmembrane region" description="Helical" evidence="2">
    <location>
        <begin position="145"/>
        <end position="164"/>
    </location>
</feature>
<dbReference type="Proteomes" id="UP000535890">
    <property type="component" value="Unassembled WGS sequence"/>
</dbReference>
<keyword evidence="2" id="KW-0472">Membrane</keyword>
<keyword evidence="4" id="KW-1185">Reference proteome</keyword>
<evidence type="ECO:0000313" key="3">
    <source>
        <dbReference type="EMBL" id="NYD36113.1"/>
    </source>
</evidence>
<accession>A0A7Y9J5G6</accession>
<comment type="caution">
    <text evidence="3">The sequence shown here is derived from an EMBL/GenBank/DDBJ whole genome shotgun (WGS) entry which is preliminary data.</text>
</comment>
<gene>
    <name evidence="3" type="ORF">BJ983_002215</name>
</gene>
<proteinExistence type="predicted"/>
<evidence type="ECO:0000313" key="4">
    <source>
        <dbReference type="Proteomes" id="UP000535890"/>
    </source>
</evidence>
<keyword evidence="2" id="KW-0812">Transmembrane</keyword>
<evidence type="ECO:0000256" key="2">
    <source>
        <dbReference type="SAM" id="Phobius"/>
    </source>
</evidence>
<feature type="compositionally biased region" description="Basic and acidic residues" evidence="1">
    <location>
        <begin position="12"/>
        <end position="24"/>
    </location>
</feature>
<reference evidence="3 4" key="1">
    <citation type="submission" date="2020-07" db="EMBL/GenBank/DDBJ databases">
        <title>Sequencing the genomes of 1000 actinobacteria strains.</title>
        <authorList>
            <person name="Klenk H.-P."/>
        </authorList>
    </citation>
    <scope>NUCLEOTIDE SEQUENCE [LARGE SCALE GENOMIC DNA]</scope>
    <source>
        <strain evidence="3 4">DSM 45772</strain>
    </source>
</reference>
<name>A0A7Y9J5G6_9PSEU</name>
<dbReference type="RefSeq" id="WP_179793842.1">
    <property type="nucleotide sequence ID" value="NZ_BAABHP010000007.1"/>
</dbReference>
<feature type="transmembrane region" description="Helical" evidence="2">
    <location>
        <begin position="114"/>
        <end position="133"/>
    </location>
</feature>
<protein>
    <submittedName>
        <fullName evidence="3">Uncharacterized protein</fullName>
    </submittedName>
</protein>
<evidence type="ECO:0000256" key="1">
    <source>
        <dbReference type="SAM" id="MobiDB-lite"/>
    </source>
</evidence>
<dbReference type="AlphaFoldDB" id="A0A7Y9J5G6"/>
<feature type="transmembrane region" description="Helical" evidence="2">
    <location>
        <begin position="170"/>
        <end position="188"/>
    </location>
</feature>
<feature type="compositionally biased region" description="Pro residues" evidence="1">
    <location>
        <begin position="59"/>
        <end position="82"/>
    </location>
</feature>
<sequence>MSQEAPQLPGPGEHDTGAVRDRRPSPSGPPSGPPVVPPQAGAPSGPPHVGPPSGARPMGPRPMGPPPMGPPFVPPPGMPRQGPPGYGHGHPPPTGGWAPIVDDVEDPATPGNPAAAFSLVLGILALLVGLRPLAFGSMALSWDGFLGLAIALVGVVAGAFGLRAPVRRPLAAVGMLLGVAALLVVATLPTF</sequence>
<feature type="region of interest" description="Disordered" evidence="1">
    <location>
        <begin position="1"/>
        <end position="107"/>
    </location>
</feature>
<keyword evidence="2" id="KW-1133">Transmembrane helix</keyword>